<dbReference type="GO" id="GO:0006826">
    <property type="term" value="P:iron ion transport"/>
    <property type="evidence" value="ECO:0007669"/>
    <property type="project" value="UniProtKB-KW"/>
</dbReference>
<organism evidence="4 5">
    <name type="scientific">Diacronema lutheri</name>
    <name type="common">Unicellular marine alga</name>
    <name type="synonym">Monochrysis lutheri</name>
    <dbReference type="NCBI Taxonomy" id="2081491"/>
    <lineage>
        <taxon>Eukaryota</taxon>
        <taxon>Haptista</taxon>
        <taxon>Haptophyta</taxon>
        <taxon>Pavlovophyceae</taxon>
        <taxon>Pavlovales</taxon>
        <taxon>Pavlovaceae</taxon>
        <taxon>Diacronema</taxon>
    </lineage>
</organism>
<gene>
    <name evidence="4" type="ORF">KFE25_009140</name>
</gene>
<keyword evidence="5" id="KW-1185">Reference proteome</keyword>
<reference evidence="4" key="1">
    <citation type="submission" date="2021-05" db="EMBL/GenBank/DDBJ databases">
        <title>The genome of the haptophyte Pavlova lutheri (Diacronema luteri, Pavlovales) - a model for lipid biosynthesis in eukaryotic algae.</title>
        <authorList>
            <person name="Hulatt C.J."/>
            <person name="Posewitz M.C."/>
        </authorList>
    </citation>
    <scope>NUCLEOTIDE SEQUENCE</scope>
    <source>
        <strain evidence="4">NIVA-4/92</strain>
    </source>
</reference>
<evidence type="ECO:0000313" key="4">
    <source>
        <dbReference type="EMBL" id="KAG8470719.1"/>
    </source>
</evidence>
<keyword evidence="2" id="KW-0813">Transport</keyword>
<protein>
    <recommendedName>
        <fullName evidence="6">Frataxin</fullName>
    </recommendedName>
</protein>
<evidence type="ECO:0000256" key="1">
    <source>
        <dbReference type="ARBA" id="ARBA00008183"/>
    </source>
</evidence>
<comment type="caution">
    <text evidence="4">The sequence shown here is derived from an EMBL/GenBank/DDBJ whole genome shotgun (WGS) entry which is preliminary data.</text>
</comment>
<keyword evidence="2" id="KW-0406">Ion transport</keyword>
<dbReference type="Proteomes" id="UP000751190">
    <property type="component" value="Unassembled WGS sequence"/>
</dbReference>
<keyword evidence="3" id="KW-0408">Iron</keyword>
<dbReference type="Gene3D" id="3.30.920.10">
    <property type="entry name" value="Frataxin/CyaY"/>
    <property type="match status" value="1"/>
</dbReference>
<name>A0A8J5Y4E9_DIALT</name>
<dbReference type="EMBL" id="JAGTXO010000001">
    <property type="protein sequence ID" value="KAG8470719.1"/>
    <property type="molecule type" value="Genomic_DNA"/>
</dbReference>
<dbReference type="Pfam" id="PF01491">
    <property type="entry name" value="Frataxin_Cyay"/>
    <property type="match status" value="1"/>
</dbReference>
<dbReference type="GO" id="GO:0008199">
    <property type="term" value="F:ferric iron binding"/>
    <property type="evidence" value="ECO:0007669"/>
    <property type="project" value="InterPro"/>
</dbReference>
<keyword evidence="2" id="KW-0410">Iron transport</keyword>
<dbReference type="InterPro" id="IPR002908">
    <property type="entry name" value="Frataxin/CyaY"/>
</dbReference>
<evidence type="ECO:0000256" key="2">
    <source>
        <dbReference type="ARBA" id="ARBA00022496"/>
    </source>
</evidence>
<proteinExistence type="inferred from homology"/>
<dbReference type="GO" id="GO:0005737">
    <property type="term" value="C:cytoplasm"/>
    <property type="evidence" value="ECO:0007669"/>
    <property type="project" value="UniProtKB-ARBA"/>
</dbReference>
<dbReference type="OrthoDB" id="10578354at2759"/>
<comment type="similarity">
    <text evidence="1">Belongs to the frataxin family.</text>
</comment>
<dbReference type="GO" id="GO:0016226">
    <property type="term" value="P:iron-sulfur cluster assembly"/>
    <property type="evidence" value="ECO:0007669"/>
    <property type="project" value="InterPro"/>
</dbReference>
<evidence type="ECO:0000313" key="5">
    <source>
        <dbReference type="Proteomes" id="UP000751190"/>
    </source>
</evidence>
<evidence type="ECO:0008006" key="6">
    <source>
        <dbReference type="Google" id="ProtNLM"/>
    </source>
</evidence>
<dbReference type="AlphaFoldDB" id="A0A8J5Y4E9"/>
<dbReference type="InterPro" id="IPR036524">
    <property type="entry name" value="Frataxin/CyaY_sf"/>
</dbReference>
<accession>A0A8J5Y4E9</accession>
<evidence type="ECO:0000256" key="3">
    <source>
        <dbReference type="ARBA" id="ARBA00023004"/>
    </source>
</evidence>
<sequence>MLLLLRRLSQHGLAQLAPALRRPARVPPAMHPAIAVALGPLGVPREQPAAFRRALATAGGGSTRADADAELRRIHVALADAFGEDKATLADGRVQLDLGPSIGYYSISSEVSGRPAVPKILLTSPVSGARWYVWDAPNESWSSPDDGHHLVELFVRELMHSTARYVNL</sequence>